<accession>A0A1H4BJN1</accession>
<dbReference type="PROSITE" id="PS51257">
    <property type="entry name" value="PROKAR_LIPOPROTEIN"/>
    <property type="match status" value="1"/>
</dbReference>
<proteinExistence type="predicted"/>
<dbReference type="InterPro" id="IPR002909">
    <property type="entry name" value="IPT_dom"/>
</dbReference>
<dbReference type="STRING" id="408074.SAMN05660909_02110"/>
<dbReference type="NCBIfam" id="TIGR02608">
    <property type="entry name" value="delta_60_rpt"/>
    <property type="match status" value="3"/>
</dbReference>
<evidence type="ECO:0000313" key="3">
    <source>
        <dbReference type="Proteomes" id="UP000199656"/>
    </source>
</evidence>
<dbReference type="InterPro" id="IPR013783">
    <property type="entry name" value="Ig-like_fold"/>
</dbReference>
<dbReference type="SUPFAM" id="SSF50965">
    <property type="entry name" value="Galactose oxidase, central domain"/>
    <property type="match status" value="1"/>
</dbReference>
<organism evidence="2 3">
    <name type="scientific">Chitinophaga terrae</name>
    <name type="common">ex Kim and Jung 2007</name>
    <dbReference type="NCBI Taxonomy" id="408074"/>
    <lineage>
        <taxon>Bacteria</taxon>
        <taxon>Pseudomonadati</taxon>
        <taxon>Bacteroidota</taxon>
        <taxon>Chitinophagia</taxon>
        <taxon>Chitinophagales</taxon>
        <taxon>Chitinophagaceae</taxon>
        <taxon>Chitinophaga</taxon>
    </lineage>
</organism>
<dbReference type="RefSeq" id="WP_089761367.1">
    <property type="nucleotide sequence ID" value="NZ_BKAT01000011.1"/>
</dbReference>
<evidence type="ECO:0000313" key="2">
    <source>
        <dbReference type="EMBL" id="SEA48330.1"/>
    </source>
</evidence>
<name>A0A1H4BJN1_9BACT</name>
<dbReference type="InterPro" id="IPR011043">
    <property type="entry name" value="Gal_Oxase/kelch_b-propeller"/>
</dbReference>
<dbReference type="AlphaFoldDB" id="A0A1H4BJN1"/>
<dbReference type="Pfam" id="PF17164">
    <property type="entry name" value="DUF5122"/>
    <property type="match status" value="3"/>
</dbReference>
<reference evidence="3" key="1">
    <citation type="submission" date="2016-10" db="EMBL/GenBank/DDBJ databases">
        <authorList>
            <person name="Varghese N."/>
            <person name="Submissions S."/>
        </authorList>
    </citation>
    <scope>NUCLEOTIDE SEQUENCE [LARGE SCALE GENOMIC DNA]</scope>
    <source>
        <strain evidence="3">DSM 23920</strain>
    </source>
</reference>
<dbReference type="InterPro" id="IPR014756">
    <property type="entry name" value="Ig_E-set"/>
</dbReference>
<dbReference type="OrthoDB" id="9805017at2"/>
<dbReference type="Gene3D" id="2.60.40.10">
    <property type="entry name" value="Immunoglobulins"/>
    <property type="match status" value="1"/>
</dbReference>
<dbReference type="SUPFAM" id="SSF81296">
    <property type="entry name" value="E set domains"/>
    <property type="match status" value="1"/>
</dbReference>
<protein>
    <submittedName>
        <fullName evidence="2">Delta-60 repeat domain-containing protein</fullName>
    </submittedName>
</protein>
<feature type="domain" description="IPT/TIG" evidence="1">
    <location>
        <begin position="45"/>
        <end position="108"/>
    </location>
</feature>
<gene>
    <name evidence="2" type="ORF">SAMN05660909_02110</name>
</gene>
<dbReference type="Pfam" id="PF01833">
    <property type="entry name" value="TIG"/>
    <property type="match status" value="1"/>
</dbReference>
<dbReference type="EMBL" id="FNRL01000008">
    <property type="protein sequence ID" value="SEA48330.1"/>
    <property type="molecule type" value="Genomic_DNA"/>
</dbReference>
<dbReference type="Gene3D" id="2.80.10.50">
    <property type="match status" value="2"/>
</dbReference>
<dbReference type="Proteomes" id="UP000199656">
    <property type="component" value="Unassembled WGS sequence"/>
</dbReference>
<keyword evidence="3" id="KW-1185">Reference proteome</keyword>
<sequence>MKKYIFSVAVLAGMISACTKDAYKPSGANPYAEQVQPAITLKKNGINPVAGNVGDVVEIGGRNFLKNKDKLSFLFNNVKAEIVELTDTTAKIKVPSFAATGNVTAQVGQEYYYGPFFRVKGVFEMDSTFPGNSLAANGPIYDIIPLGGDKYLAVGDFDRYGSTDNNQKGMKRVVRINKDGKWDESFANGMENGSNSAVYGAYALKNTPYYLVAGGFSSYGGVGYCNGIAAVYNSTGGVVSDKVINAVTKTEYNTSIFKGGVSGAVTNILVKEGSDLASSRIILTGGFDFYVQPNFQLINYEGRDSIHLDSIRVNQIIQLKGDGSIDSTFNYDLVNHRGKTGPNGYIGSAKLLPDGKILIAGSFTKYNDQAVSKIARLNPDGSLDPTFNPGSGPDLNINSLTLQPDGKIIAVGGFNTFAGVKAPHIVRLNPDGSVDATFNVGTGTDEYLVRADLMPGGEIIVSGFFSRFNGYYRNNVMVLNPNGSIHPTYNSNGALSLYTGNSTPITKIIPVEGEKALFVVGGFTNYDFRPVQRLVKIKYQ</sequence>
<evidence type="ECO:0000259" key="1">
    <source>
        <dbReference type="Pfam" id="PF01833"/>
    </source>
</evidence>
<dbReference type="InterPro" id="IPR013431">
    <property type="entry name" value="Delta_60_rpt"/>
</dbReference>